<comment type="caution">
    <text evidence="1">The sequence shown here is derived from an EMBL/GenBank/DDBJ whole genome shotgun (WGS) entry which is preliminary data.</text>
</comment>
<dbReference type="Proteomes" id="UP000290289">
    <property type="component" value="Chromosome 7"/>
</dbReference>
<evidence type="ECO:0000313" key="2">
    <source>
        <dbReference type="Proteomes" id="UP000290289"/>
    </source>
</evidence>
<gene>
    <name evidence="1" type="ORF">DVH24_024766</name>
</gene>
<keyword evidence="2" id="KW-1185">Reference proteome</keyword>
<organism evidence="1 2">
    <name type="scientific">Malus domestica</name>
    <name type="common">Apple</name>
    <name type="synonym">Pyrus malus</name>
    <dbReference type="NCBI Taxonomy" id="3750"/>
    <lineage>
        <taxon>Eukaryota</taxon>
        <taxon>Viridiplantae</taxon>
        <taxon>Streptophyta</taxon>
        <taxon>Embryophyta</taxon>
        <taxon>Tracheophyta</taxon>
        <taxon>Spermatophyta</taxon>
        <taxon>Magnoliopsida</taxon>
        <taxon>eudicotyledons</taxon>
        <taxon>Gunneridae</taxon>
        <taxon>Pentapetalae</taxon>
        <taxon>rosids</taxon>
        <taxon>fabids</taxon>
        <taxon>Rosales</taxon>
        <taxon>Rosaceae</taxon>
        <taxon>Amygdaloideae</taxon>
        <taxon>Maleae</taxon>
        <taxon>Malus</taxon>
    </lineage>
</organism>
<dbReference type="SUPFAM" id="SSF47781">
    <property type="entry name" value="RuvA domain 2-like"/>
    <property type="match status" value="1"/>
</dbReference>
<dbReference type="Pfam" id="PF12836">
    <property type="entry name" value="HHH_3"/>
    <property type="match status" value="1"/>
</dbReference>
<proteinExistence type="predicted"/>
<name>A0A498JNC4_MALDO</name>
<dbReference type="InterPro" id="IPR010994">
    <property type="entry name" value="RuvA_2-like"/>
</dbReference>
<dbReference type="AlphaFoldDB" id="A0A498JNC4"/>
<dbReference type="EMBL" id="RDQH01000333">
    <property type="protein sequence ID" value="RXH95082.1"/>
    <property type="molecule type" value="Genomic_DNA"/>
</dbReference>
<reference evidence="1 2" key="1">
    <citation type="submission" date="2018-10" db="EMBL/GenBank/DDBJ databases">
        <title>A high-quality apple genome assembly.</title>
        <authorList>
            <person name="Hu J."/>
        </authorList>
    </citation>
    <scope>NUCLEOTIDE SEQUENCE [LARGE SCALE GENOMIC DNA]</scope>
    <source>
        <strain evidence="2">cv. HFTH1</strain>
        <tissue evidence="1">Young leaf</tissue>
    </source>
</reference>
<sequence>MSDRQSQPLTSQIGEVLTDLTTLISQLQVEESSVSAEPARVDLKQAFIDRFLNLLNTSSLEDLENMKGIGETRAAKIMEVRAEEETPFTSLADLGKIGLSIKQAKGLRGWSTRGRPSEGLRDRTIEGEWQYVGEMVNENLDRIRVRTILYSKKVKFLPMHILPPNPKGKYPILCLHPPWMLSLNLSGLNSLTSSPHRAGSWCMPTMSIHMFVPLGIDRSWLT</sequence>
<protein>
    <submittedName>
        <fullName evidence="1">Uncharacterized protein</fullName>
    </submittedName>
</protein>
<dbReference type="STRING" id="3750.A0A498JNC4"/>
<dbReference type="Gene3D" id="1.10.150.280">
    <property type="entry name" value="AF1531-like domain"/>
    <property type="match status" value="1"/>
</dbReference>
<evidence type="ECO:0000313" key="1">
    <source>
        <dbReference type="EMBL" id="RXH95082.1"/>
    </source>
</evidence>
<accession>A0A498JNC4</accession>